<gene>
    <name evidence="1" type="ORF">RRG08_026872</name>
</gene>
<name>A0AAE1CT42_9GAST</name>
<organism evidence="1 2">
    <name type="scientific">Elysia crispata</name>
    <name type="common">lettuce slug</name>
    <dbReference type="NCBI Taxonomy" id="231223"/>
    <lineage>
        <taxon>Eukaryota</taxon>
        <taxon>Metazoa</taxon>
        <taxon>Spiralia</taxon>
        <taxon>Lophotrochozoa</taxon>
        <taxon>Mollusca</taxon>
        <taxon>Gastropoda</taxon>
        <taxon>Heterobranchia</taxon>
        <taxon>Euthyneura</taxon>
        <taxon>Panpulmonata</taxon>
        <taxon>Sacoglossa</taxon>
        <taxon>Placobranchoidea</taxon>
        <taxon>Plakobranchidae</taxon>
        <taxon>Elysia</taxon>
    </lineage>
</organism>
<protein>
    <submittedName>
        <fullName evidence="1">Uncharacterized protein</fullName>
    </submittedName>
</protein>
<dbReference type="EMBL" id="JAWDGP010006885">
    <property type="protein sequence ID" value="KAK3733759.1"/>
    <property type="molecule type" value="Genomic_DNA"/>
</dbReference>
<evidence type="ECO:0000313" key="1">
    <source>
        <dbReference type="EMBL" id="KAK3733759.1"/>
    </source>
</evidence>
<dbReference type="Proteomes" id="UP001283361">
    <property type="component" value="Unassembled WGS sequence"/>
</dbReference>
<comment type="caution">
    <text evidence="1">The sequence shown here is derived from an EMBL/GenBank/DDBJ whole genome shotgun (WGS) entry which is preliminary data.</text>
</comment>
<reference evidence="1" key="1">
    <citation type="journal article" date="2023" name="G3 (Bethesda)">
        <title>A reference genome for the long-term kleptoplast-retaining sea slug Elysia crispata morphotype clarki.</title>
        <authorList>
            <person name="Eastman K.E."/>
            <person name="Pendleton A.L."/>
            <person name="Shaikh M.A."/>
            <person name="Suttiyut T."/>
            <person name="Ogas R."/>
            <person name="Tomko P."/>
            <person name="Gavelis G."/>
            <person name="Widhalm J.R."/>
            <person name="Wisecaver J.H."/>
        </authorList>
    </citation>
    <scope>NUCLEOTIDE SEQUENCE</scope>
    <source>
        <strain evidence="1">ECLA1</strain>
    </source>
</reference>
<keyword evidence="2" id="KW-1185">Reference proteome</keyword>
<evidence type="ECO:0000313" key="2">
    <source>
        <dbReference type="Proteomes" id="UP001283361"/>
    </source>
</evidence>
<sequence>MRLQRTIHTERRESSRTCVSELEREQTEQIGHCLQQTSPRANIRASYKNRGMVHAVSPVLLQQFLTVSSSQITIYLDLGAHVYSVLSWIQTELDRRIRSIGGFTFYRAKVDM</sequence>
<dbReference type="AlphaFoldDB" id="A0AAE1CT42"/>
<accession>A0AAE1CT42</accession>
<proteinExistence type="predicted"/>